<dbReference type="OrthoDB" id="9783920at2"/>
<keyword evidence="4" id="KW-1003">Cell membrane</keyword>
<evidence type="ECO:0000256" key="3">
    <source>
        <dbReference type="ARBA" id="ARBA00022448"/>
    </source>
</evidence>
<keyword evidence="6 9" id="KW-0029">Amino-acid transport</keyword>
<dbReference type="EMBL" id="QRMS01000005">
    <property type="protein sequence ID" value="RHJ85157.1"/>
    <property type="molecule type" value="Genomic_DNA"/>
</dbReference>
<dbReference type="GO" id="GO:0015820">
    <property type="term" value="P:L-leucine transport"/>
    <property type="evidence" value="ECO:0007669"/>
    <property type="project" value="TreeGrafter"/>
</dbReference>
<keyword evidence="8 9" id="KW-0472">Membrane</keyword>
<feature type="transmembrane region" description="Helical" evidence="9">
    <location>
        <begin position="12"/>
        <end position="30"/>
    </location>
</feature>
<keyword evidence="5 9" id="KW-0812">Transmembrane</keyword>
<feature type="transmembrane region" description="Helical" evidence="9">
    <location>
        <begin position="344"/>
        <end position="361"/>
    </location>
</feature>
<feature type="transmembrane region" description="Helical" evidence="9">
    <location>
        <begin position="193"/>
        <end position="214"/>
    </location>
</feature>
<keyword evidence="7 9" id="KW-1133">Transmembrane helix</keyword>
<feature type="transmembrane region" description="Helical" evidence="9">
    <location>
        <begin position="226"/>
        <end position="250"/>
    </location>
</feature>
<accession>A0A415DWX2</accession>
<evidence type="ECO:0000313" key="10">
    <source>
        <dbReference type="EMBL" id="RHJ85157.1"/>
    </source>
</evidence>
<dbReference type="Pfam" id="PF05525">
    <property type="entry name" value="Branch_AA_trans"/>
    <property type="match status" value="1"/>
</dbReference>
<dbReference type="GO" id="GO:0005304">
    <property type="term" value="F:L-valine transmembrane transporter activity"/>
    <property type="evidence" value="ECO:0007669"/>
    <property type="project" value="TreeGrafter"/>
</dbReference>
<evidence type="ECO:0000256" key="2">
    <source>
        <dbReference type="ARBA" id="ARBA00008540"/>
    </source>
</evidence>
<evidence type="ECO:0000256" key="9">
    <source>
        <dbReference type="RuleBase" id="RU362122"/>
    </source>
</evidence>
<evidence type="ECO:0000256" key="4">
    <source>
        <dbReference type="ARBA" id="ARBA00022475"/>
    </source>
</evidence>
<organism evidence="10 11">
    <name type="scientific">Emergencia timonensis</name>
    <dbReference type="NCBI Taxonomy" id="1776384"/>
    <lineage>
        <taxon>Bacteria</taxon>
        <taxon>Bacillati</taxon>
        <taxon>Bacillota</taxon>
        <taxon>Clostridia</taxon>
        <taxon>Peptostreptococcales</taxon>
        <taxon>Anaerovoracaceae</taxon>
        <taxon>Emergencia</taxon>
    </lineage>
</organism>
<feature type="transmembrane region" description="Helical" evidence="9">
    <location>
        <begin position="318"/>
        <end position="338"/>
    </location>
</feature>
<evidence type="ECO:0000256" key="6">
    <source>
        <dbReference type="ARBA" id="ARBA00022970"/>
    </source>
</evidence>
<feature type="transmembrane region" description="Helical" evidence="9">
    <location>
        <begin position="84"/>
        <end position="107"/>
    </location>
</feature>
<evidence type="ECO:0000313" key="11">
    <source>
        <dbReference type="Proteomes" id="UP000284841"/>
    </source>
</evidence>
<protein>
    <recommendedName>
        <fullName evidence="9">Branched-chain amino acid transport system carrier protein</fullName>
    </recommendedName>
</protein>
<evidence type="ECO:0000256" key="7">
    <source>
        <dbReference type="ARBA" id="ARBA00022989"/>
    </source>
</evidence>
<dbReference type="GO" id="GO:0005886">
    <property type="term" value="C:plasma membrane"/>
    <property type="evidence" value="ECO:0007669"/>
    <property type="project" value="UniProtKB-SubCell"/>
</dbReference>
<feature type="transmembrane region" description="Helical" evidence="9">
    <location>
        <begin position="152"/>
        <end position="173"/>
    </location>
</feature>
<feature type="transmembrane region" description="Helical" evidence="9">
    <location>
        <begin position="42"/>
        <end position="64"/>
    </location>
</feature>
<comment type="similarity">
    <text evidence="2 9">Belongs to the branched chain amino acid transporter family.</text>
</comment>
<sequence>MNTKKNVFKDSLVIGFAMFAVFFGAGNLVFPPQIGLVSGSSVFPAIIGLTLSGILFPMLAVAAVGNVGTNLEDICRHAHAKLHLAFMAVAILGVVFGTIPRCGGVAYEIGLCGIFPSIQSTAVKWAFLLVFFGISFLLASSKSSVMDNIGKFITPILLICLLIIVVLTIVNPIGSPKGGVVENSFSNAFLTAINTGDVGTGILCGGIFIATLNSKGYKPGKEQKKILFNVIVVAFIILFIVYAGLCYLGSTGTDLFAPDTDNTVLLVGLIRKLAGYTGIVVLSLAIIFACFTTAAGMIATAADWVVMLSKEKVPYKLAALLLAVAIMLVASTGVSFVIKLSGPLFMLLFPMCIALTVLGVFKKFIPNDGAWKGAVLMAIIVGFYQAYGVAIANGLIPAGPAFIDNIFNAIPLSQYGLTWLVPCLVGGVVGAIIWKALGKESIVDEIDKIIAEENAQGASA</sequence>
<comment type="caution">
    <text evidence="10">The sequence shown here is derived from an EMBL/GenBank/DDBJ whole genome shotgun (WGS) entry which is preliminary data.</text>
</comment>
<comment type="function">
    <text evidence="9">Component of the transport system for branched-chain amino acids.</text>
</comment>
<feature type="transmembrane region" description="Helical" evidence="9">
    <location>
        <begin position="122"/>
        <end position="140"/>
    </location>
</feature>
<dbReference type="PANTHER" id="PTHR30588">
    <property type="entry name" value="BRANCHED-CHAIN AMINO ACID TRANSPORT SYSTEM 2 CARRIER PROTEIN"/>
    <property type="match status" value="1"/>
</dbReference>
<evidence type="ECO:0000256" key="8">
    <source>
        <dbReference type="ARBA" id="ARBA00023136"/>
    </source>
</evidence>
<feature type="transmembrane region" description="Helical" evidence="9">
    <location>
        <begin position="416"/>
        <end position="434"/>
    </location>
</feature>
<keyword evidence="3 9" id="KW-0813">Transport</keyword>
<reference evidence="10 11" key="1">
    <citation type="submission" date="2018-08" db="EMBL/GenBank/DDBJ databases">
        <title>A genome reference for cultivated species of the human gut microbiota.</title>
        <authorList>
            <person name="Zou Y."/>
            <person name="Xue W."/>
            <person name="Luo G."/>
        </authorList>
    </citation>
    <scope>NUCLEOTIDE SEQUENCE [LARGE SCALE GENOMIC DNA]</scope>
    <source>
        <strain evidence="10 11">AM07-24</strain>
    </source>
</reference>
<evidence type="ECO:0000256" key="5">
    <source>
        <dbReference type="ARBA" id="ARBA00022692"/>
    </source>
</evidence>
<dbReference type="GO" id="GO:0015818">
    <property type="term" value="P:isoleucine transport"/>
    <property type="evidence" value="ECO:0007669"/>
    <property type="project" value="TreeGrafter"/>
</dbReference>
<dbReference type="PANTHER" id="PTHR30588:SF0">
    <property type="entry name" value="BRANCHED-CHAIN AMINO ACID PERMEASE BRNQ"/>
    <property type="match status" value="1"/>
</dbReference>
<keyword evidence="11" id="KW-1185">Reference proteome</keyword>
<dbReference type="Proteomes" id="UP000284841">
    <property type="component" value="Unassembled WGS sequence"/>
</dbReference>
<evidence type="ECO:0000256" key="1">
    <source>
        <dbReference type="ARBA" id="ARBA00004651"/>
    </source>
</evidence>
<dbReference type="RefSeq" id="WP_118336336.1">
    <property type="nucleotide sequence ID" value="NZ_AP025567.1"/>
</dbReference>
<feature type="transmembrane region" description="Helical" evidence="9">
    <location>
        <begin position="273"/>
        <end position="306"/>
    </location>
</feature>
<comment type="subcellular location">
    <subcellularLocation>
        <location evidence="1 9">Cell membrane</location>
        <topology evidence="1 9">Multi-pass membrane protein</topology>
    </subcellularLocation>
</comment>
<name>A0A415DWX2_9FIRM</name>
<dbReference type="GO" id="GO:0015188">
    <property type="term" value="F:L-isoleucine transmembrane transporter activity"/>
    <property type="evidence" value="ECO:0007669"/>
    <property type="project" value="TreeGrafter"/>
</dbReference>
<dbReference type="AlphaFoldDB" id="A0A415DWX2"/>
<gene>
    <name evidence="10" type="ORF">DW099_15775</name>
</gene>
<dbReference type="InterPro" id="IPR004685">
    <property type="entry name" value="Brnchd-chn_aa_trnsp_Livcs"/>
</dbReference>
<proteinExistence type="inferred from homology"/>
<feature type="transmembrane region" description="Helical" evidence="9">
    <location>
        <begin position="373"/>
        <end position="396"/>
    </location>
</feature>
<dbReference type="GO" id="GO:0015190">
    <property type="term" value="F:L-leucine transmembrane transporter activity"/>
    <property type="evidence" value="ECO:0007669"/>
    <property type="project" value="TreeGrafter"/>
</dbReference>
<dbReference type="STRING" id="1776384.GCA_900086585_00167"/>